<dbReference type="OrthoDB" id="9796962at2"/>
<dbReference type="STRING" id="871741.SAMN05192570_2929"/>
<feature type="signal peptide" evidence="2">
    <location>
        <begin position="1"/>
        <end position="20"/>
    </location>
</feature>
<feature type="domain" description="YncI copper-binding" evidence="3">
    <location>
        <begin position="21"/>
        <end position="162"/>
    </location>
</feature>
<keyword evidence="2" id="KW-0732">Signal</keyword>
<proteinExistence type="predicted"/>
<evidence type="ECO:0000259" key="3">
    <source>
        <dbReference type="Pfam" id="PF07987"/>
    </source>
</evidence>
<feature type="chain" id="PRO_5011567646" description="YncI copper-binding domain-containing protein" evidence="2">
    <location>
        <begin position="21"/>
        <end position="171"/>
    </location>
</feature>
<dbReference type="Pfam" id="PF07987">
    <property type="entry name" value="DUF1775"/>
    <property type="match status" value="1"/>
</dbReference>
<feature type="region of interest" description="Disordered" evidence="1">
    <location>
        <begin position="146"/>
        <end position="171"/>
    </location>
</feature>
<reference evidence="5" key="1">
    <citation type="submission" date="2016-10" db="EMBL/GenBank/DDBJ databases">
        <authorList>
            <person name="Varghese N."/>
            <person name="Submissions S."/>
        </authorList>
    </citation>
    <scope>NUCLEOTIDE SEQUENCE [LARGE SCALE GENOMIC DNA]</scope>
    <source>
        <strain evidence="5">CGMCC 1.10683</strain>
    </source>
</reference>
<keyword evidence="5" id="KW-1185">Reference proteome</keyword>
<dbReference type="AlphaFoldDB" id="A0A1I6T365"/>
<gene>
    <name evidence="4" type="ORF">SAMN05192570_2929</name>
</gene>
<dbReference type="Proteomes" id="UP000198788">
    <property type="component" value="Unassembled WGS sequence"/>
</dbReference>
<dbReference type="Gene3D" id="2.60.40.2230">
    <property type="entry name" value="Uncharacterised protein YcnI-like PF07987, DUF1775"/>
    <property type="match status" value="1"/>
</dbReference>
<sequence>MRNALLLAGLVGLIAGPAAAHPVFAEKEAIAGGHWAGELRLGHGCDGSPTTSLRVEMPEALLVVRAQPKPGWTVAIERAPLAQPVAGEGGRMITERVTAVTWTGRLTDDQFDVFGLAAKLPDTAGPLAFDVIQTCESGVVAWNETAGPDGASPAHPPATLNLVSAGARPHH</sequence>
<name>A0A1I6T365_9CAUL</name>
<dbReference type="CDD" id="cd08545">
    <property type="entry name" value="YcnI_like"/>
    <property type="match status" value="1"/>
</dbReference>
<evidence type="ECO:0000256" key="1">
    <source>
        <dbReference type="SAM" id="MobiDB-lite"/>
    </source>
</evidence>
<evidence type="ECO:0000313" key="5">
    <source>
        <dbReference type="Proteomes" id="UP000198788"/>
    </source>
</evidence>
<dbReference type="InterPro" id="IPR038507">
    <property type="entry name" value="YcnI-like_sf"/>
</dbReference>
<evidence type="ECO:0000256" key="2">
    <source>
        <dbReference type="SAM" id="SignalP"/>
    </source>
</evidence>
<organism evidence="4 5">
    <name type="scientific">Brevundimonas viscosa</name>
    <dbReference type="NCBI Taxonomy" id="871741"/>
    <lineage>
        <taxon>Bacteria</taxon>
        <taxon>Pseudomonadati</taxon>
        <taxon>Pseudomonadota</taxon>
        <taxon>Alphaproteobacteria</taxon>
        <taxon>Caulobacterales</taxon>
        <taxon>Caulobacteraceae</taxon>
        <taxon>Brevundimonas</taxon>
    </lineage>
</organism>
<accession>A0A1I6T365</accession>
<dbReference type="RefSeq" id="WP_092312441.1">
    <property type="nucleotide sequence ID" value="NZ_FOZV01000007.1"/>
</dbReference>
<evidence type="ECO:0000313" key="4">
    <source>
        <dbReference type="EMBL" id="SFS83616.1"/>
    </source>
</evidence>
<dbReference type="InterPro" id="IPR012533">
    <property type="entry name" value="YcnI-copper_dom"/>
</dbReference>
<protein>
    <recommendedName>
        <fullName evidence="3">YncI copper-binding domain-containing protein</fullName>
    </recommendedName>
</protein>
<dbReference type="EMBL" id="FOZV01000007">
    <property type="protein sequence ID" value="SFS83616.1"/>
    <property type="molecule type" value="Genomic_DNA"/>
</dbReference>